<protein>
    <recommendedName>
        <fullName evidence="2">Retrotransposon gag domain-containing protein</fullName>
    </recommendedName>
</protein>
<feature type="compositionally biased region" description="Polar residues" evidence="1">
    <location>
        <begin position="283"/>
        <end position="302"/>
    </location>
</feature>
<dbReference type="Pfam" id="PF03732">
    <property type="entry name" value="Retrotrans_gag"/>
    <property type="match status" value="1"/>
</dbReference>
<evidence type="ECO:0000259" key="2">
    <source>
        <dbReference type="Pfam" id="PF03732"/>
    </source>
</evidence>
<dbReference type="CDD" id="cd00303">
    <property type="entry name" value="retropepsin_like"/>
    <property type="match status" value="1"/>
</dbReference>
<evidence type="ECO:0000256" key="1">
    <source>
        <dbReference type="SAM" id="MobiDB-lite"/>
    </source>
</evidence>
<organism evidence="3 4">
    <name type="scientific">Cordylochernes scorpioides</name>
    <dbReference type="NCBI Taxonomy" id="51811"/>
    <lineage>
        <taxon>Eukaryota</taxon>
        <taxon>Metazoa</taxon>
        <taxon>Ecdysozoa</taxon>
        <taxon>Arthropoda</taxon>
        <taxon>Chelicerata</taxon>
        <taxon>Arachnida</taxon>
        <taxon>Pseudoscorpiones</taxon>
        <taxon>Cheliferoidea</taxon>
        <taxon>Chernetidae</taxon>
        <taxon>Cordylochernes</taxon>
    </lineage>
</organism>
<dbReference type="EMBL" id="CP092882">
    <property type="protein sequence ID" value="UYV81569.1"/>
    <property type="molecule type" value="Genomic_DNA"/>
</dbReference>
<name>A0ABY6LK35_9ARAC</name>
<dbReference type="Proteomes" id="UP001235939">
    <property type="component" value="Chromosome 20"/>
</dbReference>
<reference evidence="3 4" key="1">
    <citation type="submission" date="2022-01" db="EMBL/GenBank/DDBJ databases">
        <title>A chromosomal length assembly of Cordylochernes scorpioides.</title>
        <authorList>
            <person name="Zeh D."/>
            <person name="Zeh J."/>
        </authorList>
    </citation>
    <scope>NUCLEOTIDE SEQUENCE [LARGE SCALE GENOMIC DNA]</scope>
    <source>
        <strain evidence="3">IN4F17</strain>
        <tissue evidence="3">Whole Body</tissue>
    </source>
</reference>
<keyword evidence="4" id="KW-1185">Reference proteome</keyword>
<feature type="region of interest" description="Disordered" evidence="1">
    <location>
        <begin position="277"/>
        <end position="302"/>
    </location>
</feature>
<dbReference type="InterPro" id="IPR021109">
    <property type="entry name" value="Peptidase_aspartic_dom_sf"/>
</dbReference>
<feature type="non-terminal residue" evidence="3">
    <location>
        <position position="1"/>
    </location>
</feature>
<feature type="domain" description="Retrotransposon gag" evidence="2">
    <location>
        <begin position="102"/>
        <end position="190"/>
    </location>
</feature>
<dbReference type="SUPFAM" id="SSF50630">
    <property type="entry name" value="Acid proteases"/>
    <property type="match status" value="1"/>
</dbReference>
<accession>A0ABY6LK35</accession>
<proteinExistence type="predicted"/>
<dbReference type="InterPro" id="IPR005162">
    <property type="entry name" value="Retrotrans_gag_dom"/>
</dbReference>
<dbReference type="Gene3D" id="2.40.70.10">
    <property type="entry name" value="Acid Proteases"/>
    <property type="match status" value="1"/>
</dbReference>
<dbReference type="Pfam" id="PF13975">
    <property type="entry name" value="gag-asp_proteas"/>
    <property type="match status" value="1"/>
</dbReference>
<evidence type="ECO:0000313" key="3">
    <source>
        <dbReference type="EMBL" id="UYV81569.1"/>
    </source>
</evidence>
<sequence length="513" mass="58997">MLTVFFDYQGIVHHEFQQGSTITAESYLGVLRTIVKTKDRIVEYKISYYSEEVENDKIISNIIMSKENILKLQKYSGNQKDIRAQSWVKLFELHVADEDKGKLFFYYLEGRALEWYADEIAGTNIKQWETFKQKFITRFGSTTATPLIDAQRRYLRRDESVNDYFQSKFRLLKQTSLSKVEQIQMLTEGLPAQWKISLAPIHFEDIETWVSATLKLEAAFGSIQKNSKLAFNDNKFKDHTSYVASPPKPPYPCRFCKMRNLNNFHWHNECPYRPKTFPKESAANEQPSNLYATSDPSSSNSTDLPTVNLFKLIERPIFKFININTLVNSTAIQAFIDTGSTISIMSYSQFKNLNLQMEPSSSIYINQANSRTRSFGRVKVNLTISHITHQIDFHILRNFMYPLLLGLDVGTLFNLHVDIKNGVVTTKGPSLYNCKFQANHLRLETGSYQEKKKYQPASEEFSNLENVEATSLFNEDSLPSTSNSTHVDALSRNLVCIFITEDEDCSTTGRLTI</sequence>
<evidence type="ECO:0000313" key="4">
    <source>
        <dbReference type="Proteomes" id="UP001235939"/>
    </source>
</evidence>
<gene>
    <name evidence="3" type="ORF">LAZ67_20001557</name>
</gene>